<organism evidence="2 3">
    <name type="scientific">Paraclostridium benzoelyticum</name>
    <dbReference type="NCBI Taxonomy" id="1629550"/>
    <lineage>
        <taxon>Bacteria</taxon>
        <taxon>Bacillati</taxon>
        <taxon>Bacillota</taxon>
        <taxon>Clostridia</taxon>
        <taxon>Peptostreptococcales</taxon>
        <taxon>Peptostreptococcaceae</taxon>
        <taxon>Paraclostridium</taxon>
    </lineage>
</organism>
<accession>A0A0M3DJJ1</accession>
<dbReference type="Pfam" id="PF10111">
    <property type="entry name" value="Glyco_tranf_2_2"/>
    <property type="match status" value="1"/>
</dbReference>
<dbReference type="Proteomes" id="UP000034407">
    <property type="component" value="Unassembled WGS sequence"/>
</dbReference>
<feature type="domain" description="Glycosyltransferase 2-like prokaryotic type" evidence="1">
    <location>
        <begin position="45"/>
        <end position="195"/>
    </location>
</feature>
<dbReference type="EMBL" id="LBBT01000170">
    <property type="protein sequence ID" value="KKY01609.1"/>
    <property type="molecule type" value="Genomic_DNA"/>
</dbReference>
<dbReference type="OrthoDB" id="9812302at2"/>
<name>A0A0M3DJJ1_9FIRM</name>
<evidence type="ECO:0000313" key="2">
    <source>
        <dbReference type="EMBL" id="KKY01609.1"/>
    </source>
</evidence>
<dbReference type="InterPro" id="IPR029044">
    <property type="entry name" value="Nucleotide-diphossugar_trans"/>
</dbReference>
<sequence>MFNDISIIIPYKESTPERSKIFEFVINRYKSLMPDAEICIGCNEGVFNQAKSLNDAIKKSTRKYLLFMDSDVIINPDTVTKCIEMIEIYDVVFTHDLLIRLTPEFSKHIMDNNILILNQRLENFAGQYFHYPLNSICMIKKELLNKTGCFDDRFEGWGHTDTAFREVLLAATPNVTTLKFHTIYHLHHNYDSNFKNDTHLNNNFKIFEENYTPSKISDTMKYLAERYKNS</sequence>
<keyword evidence="3" id="KW-1185">Reference proteome</keyword>
<evidence type="ECO:0000313" key="3">
    <source>
        <dbReference type="Proteomes" id="UP000034407"/>
    </source>
</evidence>
<evidence type="ECO:0000259" key="1">
    <source>
        <dbReference type="Pfam" id="PF10111"/>
    </source>
</evidence>
<dbReference type="RefSeq" id="WP_046822769.1">
    <property type="nucleotide sequence ID" value="NZ_LBBT01000170.1"/>
</dbReference>
<dbReference type="SUPFAM" id="SSF53448">
    <property type="entry name" value="Nucleotide-diphospho-sugar transferases"/>
    <property type="match status" value="1"/>
</dbReference>
<reference evidence="2 3" key="1">
    <citation type="submission" date="2015-04" db="EMBL/GenBank/DDBJ databases">
        <title>Microcin producing Clostridium sp. JC272T.</title>
        <authorList>
            <person name="Jyothsna T."/>
            <person name="Sasikala C."/>
            <person name="Ramana C."/>
        </authorList>
    </citation>
    <scope>NUCLEOTIDE SEQUENCE [LARGE SCALE GENOMIC DNA]</scope>
    <source>
        <strain evidence="2 3">JC272</strain>
    </source>
</reference>
<dbReference type="Gene3D" id="3.90.550.10">
    <property type="entry name" value="Spore Coat Polysaccharide Biosynthesis Protein SpsA, Chain A"/>
    <property type="match status" value="1"/>
</dbReference>
<proteinExistence type="predicted"/>
<dbReference type="InterPro" id="IPR019290">
    <property type="entry name" value="GlycosylTrfase-like_prok"/>
</dbReference>
<dbReference type="AlphaFoldDB" id="A0A0M3DJJ1"/>
<comment type="caution">
    <text evidence="2">The sequence shown here is derived from an EMBL/GenBank/DDBJ whole genome shotgun (WGS) entry which is preliminary data.</text>
</comment>
<protein>
    <recommendedName>
        <fullName evidence="1">Glycosyltransferase 2-like prokaryotic type domain-containing protein</fullName>
    </recommendedName>
</protein>
<dbReference type="PATRIC" id="fig|1629550.3.peg.1019"/>
<gene>
    <name evidence="2" type="ORF">VN21_07905</name>
</gene>